<evidence type="ECO:0000313" key="1">
    <source>
        <dbReference type="EMBL" id="WFR96542.1"/>
    </source>
</evidence>
<reference evidence="1 2" key="1">
    <citation type="journal article" date="2018" name="Sci. Rep.">
        <title>Rhizobium tumorigenes sp. nov., a novel plant tumorigenic bacterium isolated from cane gall tumors on thornless blackberry.</title>
        <authorList>
            <person name="Kuzmanovi N."/>
            <person name="Smalla K."/>
            <person name="Gronow S."/>
            <person name="PuBawska J."/>
        </authorList>
    </citation>
    <scope>NUCLEOTIDE SEQUENCE [LARGE SCALE GENOMIC DNA]</scope>
    <source>
        <strain evidence="1 2">1078</strain>
    </source>
</reference>
<organism evidence="1 2">
    <name type="scientific">Rhizobium tumorigenes</name>
    <dbReference type="NCBI Taxonomy" id="2041385"/>
    <lineage>
        <taxon>Bacteria</taxon>
        <taxon>Pseudomonadati</taxon>
        <taxon>Pseudomonadota</taxon>
        <taxon>Alphaproteobacteria</taxon>
        <taxon>Hyphomicrobiales</taxon>
        <taxon>Rhizobiaceae</taxon>
        <taxon>Rhizobium/Agrobacterium group</taxon>
        <taxon>Rhizobium</taxon>
    </lineage>
</organism>
<dbReference type="AlphaFoldDB" id="A0AAF1KBC3"/>
<dbReference type="Pfam" id="PF08837">
    <property type="entry name" value="DUF1810"/>
    <property type="match status" value="1"/>
</dbReference>
<dbReference type="InterPro" id="IPR036287">
    <property type="entry name" value="Rv1873-like_sf"/>
</dbReference>
<keyword evidence="2" id="KW-1185">Reference proteome</keyword>
<protein>
    <submittedName>
        <fullName evidence="1">DUF1810 domain-containing protein</fullName>
    </submittedName>
</protein>
<dbReference type="EMBL" id="CP117255">
    <property type="protein sequence ID" value="WFR96542.1"/>
    <property type="molecule type" value="Genomic_DNA"/>
</dbReference>
<name>A0AAF1KBC3_9HYPH</name>
<gene>
    <name evidence="1" type="ORF">PR017_05275</name>
</gene>
<dbReference type="SUPFAM" id="SSF140736">
    <property type="entry name" value="Rv1873-like"/>
    <property type="match status" value="1"/>
</dbReference>
<dbReference type="KEGG" id="rtu:PR017_05275"/>
<dbReference type="Proteomes" id="UP000249499">
    <property type="component" value="Chromosome"/>
</dbReference>
<evidence type="ECO:0000313" key="2">
    <source>
        <dbReference type="Proteomes" id="UP000249499"/>
    </source>
</evidence>
<dbReference type="PIRSF" id="PIRSF008546">
    <property type="entry name" value="UCP008546"/>
    <property type="match status" value="1"/>
</dbReference>
<dbReference type="RefSeq" id="WP_111220624.1">
    <property type="nucleotide sequence ID" value="NZ_CP117255.1"/>
</dbReference>
<dbReference type="Gene3D" id="1.25.40.380">
    <property type="entry name" value="Protein of unknown function DUF1810"/>
    <property type="match status" value="1"/>
</dbReference>
<dbReference type="InterPro" id="IPR014937">
    <property type="entry name" value="DUF1810"/>
</dbReference>
<proteinExistence type="predicted"/>
<sequence>MTASTDPHDLDRFVDAQAGIYEQALRELMAGAKRSHWMWFVFPQIAGLGASSMAQRYAIRSREEASAYLAHPLLGKRLRDCVQAMLSAGGMADGGRSARAILGSPDDLKFRSSMTLFAAISEREELFQQALDRFYEGIPDERTLALMRG</sequence>
<reference evidence="2" key="2">
    <citation type="journal article" date="2023" name="MicrobiologyOpen">
        <title>Genomics of the tumorigenes clade of the family Rhizobiaceae and description of Rhizobium rhododendri sp. nov.</title>
        <authorList>
            <person name="Kuzmanovic N."/>
            <person name="diCenzo G.C."/>
            <person name="Bunk B."/>
            <person name="Sproeer C."/>
            <person name="Fruehling A."/>
            <person name="Neumann-Schaal M."/>
            <person name="Overmann J."/>
            <person name="Smalla K."/>
        </authorList>
    </citation>
    <scope>NUCLEOTIDE SEQUENCE [LARGE SCALE GENOMIC DNA]</scope>
    <source>
        <strain evidence="2">1078</strain>
    </source>
</reference>
<accession>A0AAF1KBC3</accession>